<proteinExistence type="inferred from homology"/>
<dbReference type="Pfam" id="PF04561">
    <property type="entry name" value="RNA_pol_Rpb2_2"/>
    <property type="match status" value="1"/>
</dbReference>
<dbReference type="SUPFAM" id="SSF64484">
    <property type="entry name" value="beta and beta-prime subunits of DNA dependent RNA-polymerase"/>
    <property type="match status" value="2"/>
</dbReference>
<reference evidence="11" key="1">
    <citation type="submission" date="2020-07" db="EMBL/GenBank/DDBJ databases">
        <title>Genome sequence and genetic diversity analysis of an under-domesticated orphan crop, white fonio (Digitaria exilis).</title>
        <authorList>
            <person name="Bennetzen J.L."/>
            <person name="Chen S."/>
            <person name="Ma X."/>
            <person name="Wang X."/>
            <person name="Yssel A.E.J."/>
            <person name="Chaluvadi S.R."/>
            <person name="Johnson M."/>
            <person name="Gangashetty P."/>
            <person name="Hamidou F."/>
            <person name="Sanogo M.D."/>
            <person name="Zwaenepoel A."/>
            <person name="Wallace J."/>
            <person name="Van De Peer Y."/>
            <person name="Van Deynze A."/>
        </authorList>
    </citation>
    <scope>NUCLEOTIDE SEQUENCE</scope>
    <source>
        <tissue evidence="11">Leaves</tissue>
    </source>
</reference>
<dbReference type="Pfam" id="PF00562">
    <property type="entry name" value="RNA_pol_Rpb2_6"/>
    <property type="match status" value="2"/>
</dbReference>
<evidence type="ECO:0000259" key="10">
    <source>
        <dbReference type="Pfam" id="PF04563"/>
    </source>
</evidence>
<dbReference type="GO" id="GO:0000428">
    <property type="term" value="C:DNA-directed RNA polymerase complex"/>
    <property type="evidence" value="ECO:0007669"/>
    <property type="project" value="UniProtKB-KW"/>
</dbReference>
<dbReference type="GO" id="GO:0003899">
    <property type="term" value="F:DNA-directed RNA polymerase activity"/>
    <property type="evidence" value="ECO:0007669"/>
    <property type="project" value="UniProtKB-EC"/>
</dbReference>
<dbReference type="PANTHER" id="PTHR20856">
    <property type="entry name" value="DNA-DIRECTED RNA POLYMERASE I SUBUNIT 2"/>
    <property type="match status" value="1"/>
</dbReference>
<dbReference type="Pfam" id="PF04563">
    <property type="entry name" value="RNA_pol_Rpb2_1"/>
    <property type="match status" value="1"/>
</dbReference>
<dbReference type="InterPro" id="IPR007642">
    <property type="entry name" value="RNA_pol_Rpb2_2"/>
</dbReference>
<protein>
    <recommendedName>
        <fullName evidence="2">DNA-directed RNA polymerase</fullName>
        <ecNumber evidence="2">2.7.7.6</ecNumber>
    </recommendedName>
</protein>
<name>A0A835AMD9_9POAL</name>
<dbReference type="OrthoDB" id="10248617at2759"/>
<evidence type="ECO:0000256" key="1">
    <source>
        <dbReference type="ARBA" id="ARBA00006835"/>
    </source>
</evidence>
<dbReference type="Gene3D" id="2.40.270.10">
    <property type="entry name" value="DNA-directed RNA polymerase, subunit 2, domain 6"/>
    <property type="match status" value="2"/>
</dbReference>
<dbReference type="InterPro" id="IPR037034">
    <property type="entry name" value="RNA_pol_Rpb2_2_sf"/>
</dbReference>
<evidence type="ECO:0000313" key="11">
    <source>
        <dbReference type="EMBL" id="KAF8659092.1"/>
    </source>
</evidence>
<dbReference type="GO" id="GO:0032549">
    <property type="term" value="F:ribonucleoside binding"/>
    <property type="evidence" value="ECO:0007669"/>
    <property type="project" value="InterPro"/>
</dbReference>
<evidence type="ECO:0000259" key="8">
    <source>
        <dbReference type="Pfam" id="PF00562"/>
    </source>
</evidence>
<evidence type="ECO:0000256" key="3">
    <source>
        <dbReference type="ARBA" id="ARBA00022478"/>
    </source>
</evidence>
<feature type="domain" description="RNA polymerase beta subunit protrusion" evidence="10">
    <location>
        <begin position="95"/>
        <end position="306"/>
    </location>
</feature>
<keyword evidence="3" id="KW-0240">DNA-directed RNA polymerase</keyword>
<comment type="caution">
    <text evidence="11">The sequence shown here is derived from an EMBL/GenBank/DDBJ whole genome shotgun (WGS) entry which is preliminary data.</text>
</comment>
<dbReference type="GO" id="GO:0006351">
    <property type="term" value="P:DNA-templated transcription"/>
    <property type="evidence" value="ECO:0007669"/>
    <property type="project" value="InterPro"/>
</dbReference>
<organism evidence="11 12">
    <name type="scientific">Digitaria exilis</name>
    <dbReference type="NCBI Taxonomy" id="1010633"/>
    <lineage>
        <taxon>Eukaryota</taxon>
        <taxon>Viridiplantae</taxon>
        <taxon>Streptophyta</taxon>
        <taxon>Embryophyta</taxon>
        <taxon>Tracheophyta</taxon>
        <taxon>Spermatophyta</taxon>
        <taxon>Magnoliopsida</taxon>
        <taxon>Liliopsida</taxon>
        <taxon>Poales</taxon>
        <taxon>Poaceae</taxon>
        <taxon>PACMAD clade</taxon>
        <taxon>Panicoideae</taxon>
        <taxon>Panicodae</taxon>
        <taxon>Paniceae</taxon>
        <taxon>Anthephorinae</taxon>
        <taxon>Digitaria</taxon>
    </lineage>
</organism>
<evidence type="ECO:0000259" key="9">
    <source>
        <dbReference type="Pfam" id="PF04561"/>
    </source>
</evidence>
<dbReference type="InterPro" id="IPR007644">
    <property type="entry name" value="RNA_pol_bsu_protrusion"/>
</dbReference>
<keyword evidence="12" id="KW-1185">Reference proteome</keyword>
<dbReference type="InterPro" id="IPR007120">
    <property type="entry name" value="DNA-dir_RNAP_su2_dom"/>
</dbReference>
<evidence type="ECO:0000256" key="6">
    <source>
        <dbReference type="ARBA" id="ARBA00023163"/>
    </source>
</evidence>
<evidence type="ECO:0000256" key="2">
    <source>
        <dbReference type="ARBA" id="ARBA00012418"/>
    </source>
</evidence>
<evidence type="ECO:0000313" key="12">
    <source>
        <dbReference type="Proteomes" id="UP000636709"/>
    </source>
</evidence>
<gene>
    <name evidence="11" type="ORF">HU200_058735</name>
</gene>
<keyword evidence="4" id="KW-0808">Transferase</keyword>
<feature type="domain" description="RNA polymerase Rpb2" evidence="9">
    <location>
        <begin position="148"/>
        <end position="249"/>
    </location>
</feature>
<dbReference type="InterPro" id="IPR015712">
    <property type="entry name" value="DNA-dir_RNA_pol_su2"/>
</dbReference>
<evidence type="ECO:0000256" key="5">
    <source>
        <dbReference type="ARBA" id="ARBA00022695"/>
    </source>
</evidence>
<dbReference type="EMBL" id="JACEFO010002475">
    <property type="protein sequence ID" value="KAF8659092.1"/>
    <property type="molecule type" value="Genomic_DNA"/>
</dbReference>
<keyword evidence="5" id="KW-0548">Nucleotidyltransferase</keyword>
<comment type="catalytic activity">
    <reaction evidence="7">
        <text>RNA(n) + a ribonucleoside 5'-triphosphate = RNA(n+1) + diphosphate</text>
        <dbReference type="Rhea" id="RHEA:21248"/>
        <dbReference type="Rhea" id="RHEA-COMP:14527"/>
        <dbReference type="Rhea" id="RHEA-COMP:17342"/>
        <dbReference type="ChEBI" id="CHEBI:33019"/>
        <dbReference type="ChEBI" id="CHEBI:61557"/>
        <dbReference type="ChEBI" id="CHEBI:140395"/>
        <dbReference type="EC" id="2.7.7.6"/>
    </reaction>
</comment>
<feature type="domain" description="DNA-directed RNA polymerase subunit 2 hybrid-binding" evidence="8">
    <location>
        <begin position="520"/>
        <end position="635"/>
    </location>
</feature>
<accession>A0A835AMD9</accession>
<keyword evidence="6" id="KW-0804">Transcription</keyword>
<dbReference type="Gene3D" id="3.90.1110.10">
    <property type="entry name" value="RNA polymerase Rpb2, domain 2"/>
    <property type="match status" value="1"/>
</dbReference>
<evidence type="ECO:0000256" key="4">
    <source>
        <dbReference type="ARBA" id="ARBA00022679"/>
    </source>
</evidence>
<dbReference type="Proteomes" id="UP000636709">
    <property type="component" value="Unassembled WGS sequence"/>
</dbReference>
<dbReference type="InterPro" id="IPR037033">
    <property type="entry name" value="DNA-dir_RNAP_su2_hyb_sf"/>
</dbReference>
<comment type="similarity">
    <text evidence="1">Belongs to the RNA polymerase beta chain family.</text>
</comment>
<dbReference type="EC" id="2.7.7.6" evidence="2"/>
<dbReference type="GO" id="GO:0003677">
    <property type="term" value="F:DNA binding"/>
    <property type="evidence" value="ECO:0007669"/>
    <property type="project" value="InterPro"/>
</dbReference>
<feature type="domain" description="DNA-directed RNA polymerase subunit 2 hybrid-binding" evidence="8">
    <location>
        <begin position="367"/>
        <end position="408"/>
    </location>
</feature>
<evidence type="ECO:0000256" key="7">
    <source>
        <dbReference type="ARBA" id="ARBA00048552"/>
    </source>
</evidence>
<dbReference type="AlphaFoldDB" id="A0A835AMD9"/>
<sequence length="657" mass="73903">MTTSKGADKKEVPAPSYRSLDAPVANPVDKFALLPAFLKVRGLVKEHIDSFNYFIIKGIRNIVEANNRIEARNDPNIYLRYALYAISHLIPPQCECPLDPGGYFIVKGTEKVSLELARGLSFPPSWLIPGFDLHPYVGHLYFLSIRVIASVTSSTHEIKSKTVITLDKEKIYLQLNQFTKLIPIIVVMKAMGMESDQEVVQMVGRDPRYGDLLFPSIQECAFERIYTQQQALQYMDEKVTYPGAGNQKDYVGNKRLELSGQLISLLFEHLFKTMNSQAVELMNKNSDRTRSSPSDFSQLIKHESITSGLERAISTGNWDIKRFRMHRKGVSQHCIHIASDGGLVCRPLIIADNGISRVKEHHMKELRLSLHVGYNKLGAGQNATVAVMGYSGYDIEDAIVMNKSSLDRVLILLDEFYAMCFMVFNSPPRDYKDSPAIYKAVDGETTVVDRVMLCSDTNDKLSIKCIIRHTRRPEVWFIFRIHLILALTLKNLALKDSPILYKFFIPSCLTDCPFIFCLISRMTIGKMIELIGGKAGVSSGRFHYGSAFGEPSGNADKVEDISNTLVKHGFSYNGKDLLYSGALLHCILGQPLEAYIFMGPIYYQKLKHMVLDKMHARASGPRVLLTRQPTEGRSRDGGLASLYILQFYDYGPSTLSC</sequence>